<dbReference type="AlphaFoldDB" id="A0AA38MGU3"/>
<protein>
    <submittedName>
        <fullName evidence="1">Uncharacterized protein</fullName>
    </submittedName>
</protein>
<comment type="caution">
    <text evidence="1">The sequence shown here is derived from an EMBL/GenBank/DDBJ whole genome shotgun (WGS) entry which is preliminary data.</text>
</comment>
<gene>
    <name evidence="1" type="ORF">Zmor_015743</name>
</gene>
<name>A0AA38MGU3_9CUCU</name>
<evidence type="ECO:0000313" key="2">
    <source>
        <dbReference type="Proteomes" id="UP001168821"/>
    </source>
</evidence>
<dbReference type="Proteomes" id="UP001168821">
    <property type="component" value="Unassembled WGS sequence"/>
</dbReference>
<keyword evidence="2" id="KW-1185">Reference proteome</keyword>
<proteinExistence type="predicted"/>
<dbReference type="EMBL" id="JALNTZ010000004">
    <property type="protein sequence ID" value="KAJ3656690.1"/>
    <property type="molecule type" value="Genomic_DNA"/>
</dbReference>
<accession>A0AA38MGU3</accession>
<organism evidence="1 2">
    <name type="scientific">Zophobas morio</name>
    <dbReference type="NCBI Taxonomy" id="2755281"/>
    <lineage>
        <taxon>Eukaryota</taxon>
        <taxon>Metazoa</taxon>
        <taxon>Ecdysozoa</taxon>
        <taxon>Arthropoda</taxon>
        <taxon>Hexapoda</taxon>
        <taxon>Insecta</taxon>
        <taxon>Pterygota</taxon>
        <taxon>Neoptera</taxon>
        <taxon>Endopterygota</taxon>
        <taxon>Coleoptera</taxon>
        <taxon>Polyphaga</taxon>
        <taxon>Cucujiformia</taxon>
        <taxon>Tenebrionidae</taxon>
        <taxon>Zophobas</taxon>
    </lineage>
</organism>
<reference evidence="1" key="1">
    <citation type="journal article" date="2023" name="G3 (Bethesda)">
        <title>Whole genome assemblies of Zophobas morio and Tenebrio molitor.</title>
        <authorList>
            <person name="Kaur S."/>
            <person name="Stinson S.A."/>
            <person name="diCenzo G.C."/>
        </authorList>
    </citation>
    <scope>NUCLEOTIDE SEQUENCE</scope>
    <source>
        <strain evidence="1">QUZm001</strain>
    </source>
</reference>
<sequence>MIWLFLLSGQGSMNEFLNKRGLSETDLCGCDRVESVWHIVFDCMMWKDGVVNGQDGLGKRKDDLRGCWNQWRCLRDKWDLQKGCLRKGEE</sequence>
<evidence type="ECO:0000313" key="1">
    <source>
        <dbReference type="EMBL" id="KAJ3656690.1"/>
    </source>
</evidence>